<evidence type="ECO:0000259" key="6">
    <source>
        <dbReference type="PROSITE" id="PS50089"/>
    </source>
</evidence>
<name>A0A8J5G6P5_ZINOF</name>
<dbReference type="SUPFAM" id="SSF57850">
    <property type="entry name" value="RING/U-box"/>
    <property type="match status" value="1"/>
</dbReference>
<dbReference type="GO" id="GO:0005737">
    <property type="term" value="C:cytoplasm"/>
    <property type="evidence" value="ECO:0007669"/>
    <property type="project" value="TreeGrafter"/>
</dbReference>
<dbReference type="EMBL" id="JACMSC010000012">
    <property type="protein sequence ID" value="KAG6496864.1"/>
    <property type="molecule type" value="Genomic_DNA"/>
</dbReference>
<dbReference type="GO" id="GO:0061630">
    <property type="term" value="F:ubiquitin protein ligase activity"/>
    <property type="evidence" value="ECO:0007669"/>
    <property type="project" value="TreeGrafter"/>
</dbReference>
<feature type="region of interest" description="Disordered" evidence="5">
    <location>
        <begin position="148"/>
        <end position="170"/>
    </location>
</feature>
<dbReference type="GO" id="GO:0016567">
    <property type="term" value="P:protein ubiquitination"/>
    <property type="evidence" value="ECO:0007669"/>
    <property type="project" value="TreeGrafter"/>
</dbReference>
<feature type="domain" description="RING-type" evidence="6">
    <location>
        <begin position="96"/>
        <end position="141"/>
    </location>
</feature>
<dbReference type="AlphaFoldDB" id="A0A8J5G6P5"/>
<evidence type="ECO:0000256" key="4">
    <source>
        <dbReference type="PROSITE-ProRule" id="PRU00175"/>
    </source>
</evidence>
<dbReference type="PANTHER" id="PTHR15710">
    <property type="entry name" value="E3 UBIQUITIN-PROTEIN LIGASE PRAJA"/>
    <property type="match status" value="1"/>
</dbReference>
<dbReference type="PANTHER" id="PTHR15710:SF132">
    <property type="entry name" value="E3 UBIQUITIN-PROTEIN LIGASE MPSR1"/>
    <property type="match status" value="1"/>
</dbReference>
<feature type="compositionally biased region" description="Gly residues" evidence="5">
    <location>
        <begin position="205"/>
        <end position="215"/>
    </location>
</feature>
<keyword evidence="1" id="KW-0479">Metal-binding</keyword>
<comment type="caution">
    <text evidence="7">The sequence shown here is derived from an EMBL/GenBank/DDBJ whole genome shotgun (WGS) entry which is preliminary data.</text>
</comment>
<evidence type="ECO:0000256" key="5">
    <source>
        <dbReference type="SAM" id="MobiDB-lite"/>
    </source>
</evidence>
<keyword evidence="2 4" id="KW-0863">Zinc-finger</keyword>
<gene>
    <name evidence="7" type="ORF">ZIOFF_044739</name>
</gene>
<reference evidence="7 8" key="1">
    <citation type="submission" date="2020-08" db="EMBL/GenBank/DDBJ databases">
        <title>Plant Genome Project.</title>
        <authorList>
            <person name="Zhang R.-G."/>
        </authorList>
    </citation>
    <scope>NUCLEOTIDE SEQUENCE [LARGE SCALE GENOMIC DNA]</scope>
    <source>
        <tissue evidence="7">Rhizome</tissue>
    </source>
</reference>
<evidence type="ECO:0000256" key="1">
    <source>
        <dbReference type="ARBA" id="ARBA00022723"/>
    </source>
</evidence>
<evidence type="ECO:0000256" key="2">
    <source>
        <dbReference type="ARBA" id="ARBA00022771"/>
    </source>
</evidence>
<feature type="compositionally biased region" description="Polar residues" evidence="5">
    <location>
        <begin position="188"/>
        <end position="203"/>
    </location>
</feature>
<dbReference type="Pfam" id="PF13639">
    <property type="entry name" value="zf-RING_2"/>
    <property type="match status" value="1"/>
</dbReference>
<organism evidence="7 8">
    <name type="scientific">Zingiber officinale</name>
    <name type="common">Ginger</name>
    <name type="synonym">Amomum zingiber</name>
    <dbReference type="NCBI Taxonomy" id="94328"/>
    <lineage>
        <taxon>Eukaryota</taxon>
        <taxon>Viridiplantae</taxon>
        <taxon>Streptophyta</taxon>
        <taxon>Embryophyta</taxon>
        <taxon>Tracheophyta</taxon>
        <taxon>Spermatophyta</taxon>
        <taxon>Magnoliopsida</taxon>
        <taxon>Liliopsida</taxon>
        <taxon>Zingiberales</taxon>
        <taxon>Zingiberaceae</taxon>
        <taxon>Zingiber</taxon>
    </lineage>
</organism>
<dbReference type="PROSITE" id="PS50089">
    <property type="entry name" value="ZF_RING_2"/>
    <property type="match status" value="1"/>
</dbReference>
<proteinExistence type="predicted"/>
<dbReference type="Proteomes" id="UP000734854">
    <property type="component" value="Unassembled WGS sequence"/>
</dbReference>
<dbReference type="SMART" id="SM00184">
    <property type="entry name" value="RING"/>
    <property type="match status" value="1"/>
</dbReference>
<protein>
    <recommendedName>
        <fullName evidence="6">RING-type domain-containing protein</fullName>
    </recommendedName>
</protein>
<evidence type="ECO:0000313" key="7">
    <source>
        <dbReference type="EMBL" id="KAG6496864.1"/>
    </source>
</evidence>
<evidence type="ECO:0000313" key="8">
    <source>
        <dbReference type="Proteomes" id="UP000734854"/>
    </source>
</evidence>
<dbReference type="InterPro" id="IPR013083">
    <property type="entry name" value="Znf_RING/FYVE/PHD"/>
</dbReference>
<keyword evidence="8" id="KW-1185">Reference proteome</keyword>
<dbReference type="GO" id="GO:0008270">
    <property type="term" value="F:zinc ion binding"/>
    <property type="evidence" value="ECO:0007669"/>
    <property type="project" value="UniProtKB-KW"/>
</dbReference>
<evidence type="ECO:0000256" key="3">
    <source>
        <dbReference type="ARBA" id="ARBA00022833"/>
    </source>
</evidence>
<dbReference type="InterPro" id="IPR001841">
    <property type="entry name" value="Znf_RING"/>
</dbReference>
<accession>A0A8J5G6P5</accession>
<dbReference type="Gene3D" id="3.30.40.10">
    <property type="entry name" value="Zinc/RING finger domain, C3HC4 (zinc finger)"/>
    <property type="match status" value="1"/>
</dbReference>
<keyword evidence="3" id="KW-0862">Zinc</keyword>
<feature type="region of interest" description="Disordered" evidence="5">
    <location>
        <begin position="188"/>
        <end position="215"/>
    </location>
</feature>
<sequence>MSDGEEGGLSRLSQLILRVTDSLLQESAADDSQPAYRIVLFDPVTRRMVVLRGDTSLLEALLSESARLGGGPPPASKASIEAMRTVRDVAGEEQDCSVCLDGLVGGGDASDAVKEMPCGHRFHEGCIVKWLAMHGSCPLCRFRMPTEGDPGSKMAGSEEGIEAEGDEVGTRRGRSRIWAMIVYRGHLNSTPSDLDQPSSTSPENGGDGGGGGGDE</sequence>